<gene>
    <name evidence="1" type="ORF">KUV26_18025</name>
</gene>
<dbReference type="EMBL" id="JAHVJA010000010">
    <property type="protein sequence ID" value="MBY6141340.1"/>
    <property type="molecule type" value="Genomic_DNA"/>
</dbReference>
<keyword evidence="2" id="KW-1185">Reference proteome</keyword>
<protein>
    <submittedName>
        <fullName evidence="1">Uncharacterized protein</fullName>
    </submittedName>
</protein>
<evidence type="ECO:0000313" key="2">
    <source>
        <dbReference type="Proteomes" id="UP000766629"/>
    </source>
</evidence>
<dbReference type="RefSeq" id="WP_222504627.1">
    <property type="nucleotide sequence ID" value="NZ_JAHVJA010000010.1"/>
</dbReference>
<proteinExistence type="predicted"/>
<name>A0ABS7NJF6_9RHOB</name>
<organism evidence="1 2">
    <name type="scientific">Leisingera daeponensis</name>
    <dbReference type="NCBI Taxonomy" id="405746"/>
    <lineage>
        <taxon>Bacteria</taxon>
        <taxon>Pseudomonadati</taxon>
        <taxon>Pseudomonadota</taxon>
        <taxon>Alphaproteobacteria</taxon>
        <taxon>Rhodobacterales</taxon>
        <taxon>Roseobacteraceae</taxon>
        <taxon>Leisingera</taxon>
    </lineage>
</organism>
<comment type="caution">
    <text evidence="1">The sequence shown here is derived from an EMBL/GenBank/DDBJ whole genome shotgun (WGS) entry which is preliminary data.</text>
</comment>
<reference evidence="1 2" key="1">
    <citation type="submission" date="2021-06" db="EMBL/GenBank/DDBJ databases">
        <title>50 bacteria genomes isolated from Dapeng, Shenzhen, China.</title>
        <authorList>
            <person name="Zheng W."/>
            <person name="Yu S."/>
            <person name="Huang Y."/>
        </authorList>
    </citation>
    <scope>NUCLEOTIDE SEQUENCE [LARGE SCALE GENOMIC DNA]</scope>
    <source>
        <strain evidence="1 2">DP1N14-2</strain>
    </source>
</reference>
<sequence>MIWFLWSGPVSQGRGLPVNDYSYQEKDFAKKAGFERLCGMDWAEMVFLGLGLGLQEG</sequence>
<evidence type="ECO:0000313" key="1">
    <source>
        <dbReference type="EMBL" id="MBY6141340.1"/>
    </source>
</evidence>
<dbReference type="Proteomes" id="UP000766629">
    <property type="component" value="Unassembled WGS sequence"/>
</dbReference>
<accession>A0ABS7NJF6</accession>